<dbReference type="InterPro" id="IPR036390">
    <property type="entry name" value="WH_DNA-bd_sf"/>
</dbReference>
<dbReference type="Pfam" id="PF09339">
    <property type="entry name" value="HTH_IclR"/>
    <property type="match status" value="1"/>
</dbReference>
<dbReference type="AlphaFoldDB" id="A0A1H4TR24"/>
<dbReference type="PROSITE" id="PS51078">
    <property type="entry name" value="ICLR_ED"/>
    <property type="match status" value="1"/>
</dbReference>
<reference evidence="6 7" key="1">
    <citation type="submission" date="2016-10" db="EMBL/GenBank/DDBJ databases">
        <authorList>
            <person name="de Groot N.N."/>
        </authorList>
    </citation>
    <scope>NUCLEOTIDE SEQUENCE [LARGE SCALE GENOMIC DNA]</scope>
    <source>
        <strain evidence="6 7">DSM 21799</strain>
    </source>
</reference>
<dbReference type="SUPFAM" id="SSF46785">
    <property type="entry name" value="Winged helix' DNA-binding domain"/>
    <property type="match status" value="1"/>
</dbReference>
<dbReference type="SUPFAM" id="SSF55781">
    <property type="entry name" value="GAF domain-like"/>
    <property type="match status" value="1"/>
</dbReference>
<evidence type="ECO:0000313" key="6">
    <source>
        <dbReference type="EMBL" id="SEC58922.1"/>
    </source>
</evidence>
<evidence type="ECO:0000256" key="1">
    <source>
        <dbReference type="ARBA" id="ARBA00023015"/>
    </source>
</evidence>
<dbReference type="Gene3D" id="1.10.10.10">
    <property type="entry name" value="Winged helix-like DNA-binding domain superfamily/Winged helix DNA-binding domain"/>
    <property type="match status" value="1"/>
</dbReference>
<dbReference type="InterPro" id="IPR014757">
    <property type="entry name" value="Tscrpt_reg_IclR_C"/>
</dbReference>
<organism evidence="6 7">
    <name type="scientific">Paramicrobacterium humi</name>
    <dbReference type="NCBI Taxonomy" id="640635"/>
    <lineage>
        <taxon>Bacteria</taxon>
        <taxon>Bacillati</taxon>
        <taxon>Actinomycetota</taxon>
        <taxon>Actinomycetes</taxon>
        <taxon>Micrococcales</taxon>
        <taxon>Microbacteriaceae</taxon>
        <taxon>Paramicrobacterium</taxon>
    </lineage>
</organism>
<dbReference type="Pfam" id="PF01614">
    <property type="entry name" value="IclR_C"/>
    <property type="match status" value="1"/>
</dbReference>
<dbReference type="GO" id="GO:0045892">
    <property type="term" value="P:negative regulation of DNA-templated transcription"/>
    <property type="evidence" value="ECO:0007669"/>
    <property type="project" value="TreeGrafter"/>
</dbReference>
<gene>
    <name evidence="6" type="ORF">SAMN04489806_3290</name>
</gene>
<keyword evidence="3" id="KW-0804">Transcription</keyword>
<name>A0A1H4TR24_9MICO</name>
<dbReference type="InterPro" id="IPR005471">
    <property type="entry name" value="Tscrpt_reg_IclR_N"/>
</dbReference>
<dbReference type="InterPro" id="IPR036388">
    <property type="entry name" value="WH-like_DNA-bd_sf"/>
</dbReference>
<proteinExistence type="predicted"/>
<accession>A0A1H4TR24</accession>
<evidence type="ECO:0000256" key="2">
    <source>
        <dbReference type="ARBA" id="ARBA00023125"/>
    </source>
</evidence>
<protein>
    <submittedName>
        <fullName evidence="6">DNA-binding transcriptional regulator, IclR family</fullName>
    </submittedName>
</protein>
<dbReference type="STRING" id="640635.SAMN04489806_3290"/>
<dbReference type="PANTHER" id="PTHR30136">
    <property type="entry name" value="HELIX-TURN-HELIX TRANSCRIPTIONAL REGULATOR, ICLR FAMILY"/>
    <property type="match status" value="1"/>
</dbReference>
<dbReference type="Gene3D" id="3.30.450.40">
    <property type="match status" value="1"/>
</dbReference>
<dbReference type="GO" id="GO:0003677">
    <property type="term" value="F:DNA binding"/>
    <property type="evidence" value="ECO:0007669"/>
    <property type="project" value="UniProtKB-KW"/>
</dbReference>
<feature type="domain" description="HTH iclR-type" evidence="4">
    <location>
        <begin position="16"/>
        <end position="76"/>
    </location>
</feature>
<dbReference type="Proteomes" id="UP000199183">
    <property type="component" value="Unassembled WGS sequence"/>
</dbReference>
<keyword evidence="1" id="KW-0805">Transcription regulation</keyword>
<evidence type="ECO:0000259" key="5">
    <source>
        <dbReference type="PROSITE" id="PS51078"/>
    </source>
</evidence>
<dbReference type="SMART" id="SM00346">
    <property type="entry name" value="HTH_ICLR"/>
    <property type="match status" value="1"/>
</dbReference>
<feature type="domain" description="IclR-ED" evidence="5">
    <location>
        <begin position="70"/>
        <end position="254"/>
    </location>
</feature>
<dbReference type="InterPro" id="IPR029016">
    <property type="entry name" value="GAF-like_dom_sf"/>
</dbReference>
<dbReference type="PANTHER" id="PTHR30136:SF35">
    <property type="entry name" value="HTH-TYPE TRANSCRIPTIONAL REGULATOR RV1719"/>
    <property type="match status" value="1"/>
</dbReference>
<dbReference type="EMBL" id="FNRY01000002">
    <property type="protein sequence ID" value="SEC58922.1"/>
    <property type="molecule type" value="Genomic_DNA"/>
</dbReference>
<evidence type="ECO:0000259" key="4">
    <source>
        <dbReference type="PROSITE" id="PS51077"/>
    </source>
</evidence>
<keyword evidence="2 6" id="KW-0238">DNA-binding</keyword>
<evidence type="ECO:0000256" key="3">
    <source>
        <dbReference type="ARBA" id="ARBA00023163"/>
    </source>
</evidence>
<evidence type="ECO:0000313" key="7">
    <source>
        <dbReference type="Proteomes" id="UP000199183"/>
    </source>
</evidence>
<sequence>MRYSDSVAQNSDPYRVEAVDRAMALLDLLTERGTLSVTDAAHELSVAPSTAHRLLTTMTHRGFVEQGEKRLYHPGPKLNGQRTDGNQLRSIVKQFRPSLERLAEKVAETVHLQILTGPDVRFLDGIEGHQFLRIGLRIGSRAPAFTTSGGKAILADLGDASIAALYPTGLPPWRGEKPKSLDRLRTELRRVRETGYAVNVGESEPGVVALGACIAREPSLAMTVAVPQERYEPAREASIAEALLEAAAMARNAR</sequence>
<dbReference type="GO" id="GO:0003700">
    <property type="term" value="F:DNA-binding transcription factor activity"/>
    <property type="evidence" value="ECO:0007669"/>
    <property type="project" value="TreeGrafter"/>
</dbReference>
<dbReference type="InterPro" id="IPR050707">
    <property type="entry name" value="HTH_MetabolicPath_Reg"/>
</dbReference>
<dbReference type="PROSITE" id="PS51077">
    <property type="entry name" value="HTH_ICLR"/>
    <property type="match status" value="1"/>
</dbReference>
<keyword evidence="7" id="KW-1185">Reference proteome</keyword>